<keyword evidence="1" id="KW-0732">Signal</keyword>
<proteinExistence type="predicted"/>
<evidence type="ECO:0000313" key="2">
    <source>
        <dbReference type="EMBL" id="EDM26308.1"/>
    </source>
</evidence>
<gene>
    <name evidence="2" type="ORF">LNTAR_24394</name>
</gene>
<accession>A6DQ67</accession>
<name>A6DQ67_9BACT</name>
<protein>
    <submittedName>
        <fullName evidence="2">Uncharacterized protein</fullName>
    </submittedName>
</protein>
<dbReference type="PROSITE" id="PS51257">
    <property type="entry name" value="PROKAR_LIPOPROTEIN"/>
    <property type="match status" value="1"/>
</dbReference>
<dbReference type="Proteomes" id="UP000004947">
    <property type="component" value="Unassembled WGS sequence"/>
</dbReference>
<dbReference type="RefSeq" id="WP_007279996.1">
    <property type="nucleotide sequence ID" value="NZ_ABCK01000018.1"/>
</dbReference>
<keyword evidence="3" id="KW-1185">Reference proteome</keyword>
<sequence length="58" mass="6287">MKSKALIATFFLAALSFSCANDPQIASHGLPAMEQSWAEAIQASYPDWKAPSYAPIDQ</sequence>
<dbReference type="EMBL" id="ABCK01000018">
    <property type="protein sequence ID" value="EDM26308.1"/>
    <property type="molecule type" value="Genomic_DNA"/>
</dbReference>
<comment type="caution">
    <text evidence="2">The sequence shown here is derived from an EMBL/GenBank/DDBJ whole genome shotgun (WGS) entry which is preliminary data.</text>
</comment>
<organism evidence="2 3">
    <name type="scientific">Lentisphaera araneosa HTCC2155</name>
    <dbReference type="NCBI Taxonomy" id="313628"/>
    <lineage>
        <taxon>Bacteria</taxon>
        <taxon>Pseudomonadati</taxon>
        <taxon>Lentisphaerota</taxon>
        <taxon>Lentisphaeria</taxon>
        <taxon>Lentisphaerales</taxon>
        <taxon>Lentisphaeraceae</taxon>
        <taxon>Lentisphaera</taxon>
    </lineage>
</organism>
<feature type="signal peptide" evidence="1">
    <location>
        <begin position="1"/>
        <end position="20"/>
    </location>
</feature>
<dbReference type="STRING" id="313628.LNTAR_24394"/>
<evidence type="ECO:0000313" key="3">
    <source>
        <dbReference type="Proteomes" id="UP000004947"/>
    </source>
</evidence>
<evidence type="ECO:0000256" key="1">
    <source>
        <dbReference type="SAM" id="SignalP"/>
    </source>
</evidence>
<feature type="chain" id="PRO_5002694642" evidence="1">
    <location>
        <begin position="21"/>
        <end position="58"/>
    </location>
</feature>
<dbReference type="AlphaFoldDB" id="A6DQ67"/>
<reference evidence="2 3" key="1">
    <citation type="journal article" date="2010" name="J. Bacteriol.">
        <title>Genome sequence of Lentisphaera araneosa HTCC2155T, the type species of the order Lentisphaerales in the phylum Lentisphaerae.</title>
        <authorList>
            <person name="Thrash J.C."/>
            <person name="Cho J.C."/>
            <person name="Vergin K.L."/>
            <person name="Morris R.M."/>
            <person name="Giovannoni S.J."/>
        </authorList>
    </citation>
    <scope>NUCLEOTIDE SEQUENCE [LARGE SCALE GENOMIC DNA]</scope>
    <source>
        <strain evidence="2 3">HTCC2155</strain>
    </source>
</reference>